<feature type="domain" description="IPT/TIG" evidence="3">
    <location>
        <begin position="354"/>
        <end position="432"/>
    </location>
</feature>
<proteinExistence type="predicted"/>
<evidence type="ECO:0000259" key="3">
    <source>
        <dbReference type="SMART" id="SM00429"/>
    </source>
</evidence>
<dbReference type="Gene3D" id="2.60.40.10">
    <property type="entry name" value="Immunoglobulins"/>
    <property type="match status" value="5"/>
</dbReference>
<feature type="domain" description="IPT/TIG" evidence="3">
    <location>
        <begin position="271"/>
        <end position="352"/>
    </location>
</feature>
<dbReference type="InterPro" id="IPR002909">
    <property type="entry name" value="IPT_dom"/>
</dbReference>
<dbReference type="CDD" id="cd00102">
    <property type="entry name" value="IPT"/>
    <property type="match status" value="4"/>
</dbReference>
<feature type="compositionally biased region" description="Low complexity" evidence="2">
    <location>
        <begin position="17"/>
        <end position="32"/>
    </location>
</feature>
<evidence type="ECO:0000256" key="2">
    <source>
        <dbReference type="SAM" id="MobiDB-lite"/>
    </source>
</evidence>
<dbReference type="PANTHER" id="PTHR46769:SF2">
    <property type="entry name" value="FIBROCYSTIN-L ISOFORM 2 PRECURSOR-RELATED"/>
    <property type="match status" value="1"/>
</dbReference>
<feature type="region of interest" description="Disordered" evidence="2">
    <location>
        <begin position="1"/>
        <end position="35"/>
    </location>
</feature>
<evidence type="ECO:0000313" key="5">
    <source>
        <dbReference type="Proteomes" id="UP001220022"/>
    </source>
</evidence>
<evidence type="ECO:0000313" key="4">
    <source>
        <dbReference type="EMBL" id="MDF2255653.1"/>
    </source>
</evidence>
<dbReference type="EMBL" id="JARHTQ010000004">
    <property type="protein sequence ID" value="MDF2255653.1"/>
    <property type="molecule type" value="Genomic_DNA"/>
</dbReference>
<organism evidence="4 5">
    <name type="scientific">Streptantibioticus ferralitis</name>
    <dbReference type="NCBI Taxonomy" id="236510"/>
    <lineage>
        <taxon>Bacteria</taxon>
        <taxon>Bacillati</taxon>
        <taxon>Actinomycetota</taxon>
        <taxon>Actinomycetes</taxon>
        <taxon>Kitasatosporales</taxon>
        <taxon>Streptomycetaceae</taxon>
        <taxon>Streptantibioticus</taxon>
    </lineage>
</organism>
<feature type="domain" description="IPT/TIG" evidence="3">
    <location>
        <begin position="187"/>
        <end position="269"/>
    </location>
</feature>
<dbReference type="InterPro" id="IPR013783">
    <property type="entry name" value="Ig-like_fold"/>
</dbReference>
<sequence length="439" mass="41253">MNPSPNSPISAATSPLAGPAPTVSSVSPSSGSTAGGTGVTITGTGFTGATAVRFGATAASGCTVNSDTRITAVAPAGTGAVQVTVTTPGGTSAQFVVYGYATVPAPTLTSVSPTSGPVAGGNTVTLTGSGLTNATAVRFGGTAATSFTVVSDIHITAVAPAGTGTVQITVATRGGAGDGISYAYAALPVASGVSPDQGPTSGGNTVALTGTGFTGATAVLFGATAALSFTVVSATQITAVAPPGSAGPASVNVTAPAGISAAGPSYFYVNAPVLSGVSPSSGPLAGGNTATLTGSHLIEATAVRFGATSAASFTAVSDTRLTAQAPPGSAGSTRITVTTAGGTSNPIPYGYLVAPTLSAVSPTQGSLAGGDSATLTGTNLTQTTAVLFGAVRAAFTVVSDTHIVATAPSGTAGPVGVSVVTPGGTSPAVAYARVAPPTI</sequence>
<feature type="compositionally biased region" description="Polar residues" evidence="2">
    <location>
        <begin position="1"/>
        <end position="13"/>
    </location>
</feature>
<keyword evidence="5" id="KW-1185">Reference proteome</keyword>
<accession>A0ABT5YVM5</accession>
<protein>
    <submittedName>
        <fullName evidence="4">IPT/TIG domain-containing protein</fullName>
    </submittedName>
</protein>
<feature type="domain" description="IPT/TIG" evidence="3">
    <location>
        <begin position="20"/>
        <end position="103"/>
    </location>
</feature>
<reference evidence="4 5" key="1">
    <citation type="submission" date="2023-03" db="EMBL/GenBank/DDBJ databases">
        <title>Draft genome sequence of type strain Streptomyces ferralitis JCM 14344.</title>
        <authorList>
            <person name="Klaysubun C."/>
            <person name="Duangmal K."/>
        </authorList>
    </citation>
    <scope>NUCLEOTIDE SEQUENCE [LARGE SCALE GENOMIC DNA]</scope>
    <source>
        <strain evidence="4 5">JCM 14344</strain>
    </source>
</reference>
<dbReference type="Proteomes" id="UP001220022">
    <property type="component" value="Unassembled WGS sequence"/>
</dbReference>
<dbReference type="Pfam" id="PF01833">
    <property type="entry name" value="TIG"/>
    <property type="match status" value="5"/>
</dbReference>
<dbReference type="SUPFAM" id="SSF81296">
    <property type="entry name" value="E set domains"/>
    <property type="match status" value="5"/>
</dbReference>
<feature type="domain" description="IPT/TIG" evidence="3">
    <location>
        <begin position="105"/>
        <end position="185"/>
    </location>
</feature>
<dbReference type="InterPro" id="IPR052387">
    <property type="entry name" value="Fibrocystin"/>
</dbReference>
<dbReference type="PANTHER" id="PTHR46769">
    <property type="entry name" value="POLYCYSTIC KIDNEY AND HEPATIC DISEASE 1 (AUTOSOMAL RECESSIVE)-LIKE 1"/>
    <property type="match status" value="1"/>
</dbReference>
<dbReference type="SMART" id="SM00429">
    <property type="entry name" value="IPT"/>
    <property type="match status" value="5"/>
</dbReference>
<gene>
    <name evidence="4" type="ORF">P2L57_07940</name>
</gene>
<name>A0ABT5YVM5_9ACTN</name>
<keyword evidence="1" id="KW-0732">Signal</keyword>
<dbReference type="InterPro" id="IPR014756">
    <property type="entry name" value="Ig_E-set"/>
</dbReference>
<evidence type="ECO:0000256" key="1">
    <source>
        <dbReference type="ARBA" id="ARBA00022729"/>
    </source>
</evidence>
<comment type="caution">
    <text evidence="4">The sequence shown here is derived from an EMBL/GenBank/DDBJ whole genome shotgun (WGS) entry which is preliminary data.</text>
</comment>